<protein>
    <submittedName>
        <fullName evidence="1">Uncharacterized protein</fullName>
    </submittedName>
</protein>
<gene>
    <name evidence="1" type="ORF">SCO02_17630</name>
</gene>
<evidence type="ECO:0000313" key="2">
    <source>
        <dbReference type="Proteomes" id="UP000321839"/>
    </source>
</evidence>
<dbReference type="AlphaFoldDB" id="A0AB34AN69"/>
<dbReference type="Proteomes" id="UP000321839">
    <property type="component" value="Unassembled WGS sequence"/>
</dbReference>
<accession>A0AB34AN69</accession>
<reference evidence="1 2" key="1">
    <citation type="submission" date="2019-07" db="EMBL/GenBank/DDBJ databases">
        <title>Whole genome shotgun sequence of Staphylococcus cohnii subsp. urealyticus NBRC 109766.</title>
        <authorList>
            <person name="Hosoyama A."/>
            <person name="Uohara A."/>
            <person name="Ohji S."/>
            <person name="Ichikawa N."/>
        </authorList>
    </citation>
    <scope>NUCLEOTIDE SEQUENCE [LARGE SCALE GENOMIC DNA]</scope>
    <source>
        <strain evidence="1 2">NBRC 109766</strain>
    </source>
</reference>
<organism evidence="1 2">
    <name type="scientific">Staphylococcus ureilyticus</name>
    <name type="common">Staphylococcus cohnii subsp. urealyticus</name>
    <dbReference type="NCBI Taxonomy" id="94138"/>
    <lineage>
        <taxon>Bacteria</taxon>
        <taxon>Bacillati</taxon>
        <taxon>Bacillota</taxon>
        <taxon>Bacilli</taxon>
        <taxon>Bacillales</taxon>
        <taxon>Staphylococcaceae</taxon>
        <taxon>Staphylococcus</taxon>
        <taxon>Staphylococcus cohnii species complex</taxon>
    </lineage>
</organism>
<dbReference type="EMBL" id="BKAW01000008">
    <property type="protein sequence ID" value="GEQ03322.1"/>
    <property type="molecule type" value="Genomic_DNA"/>
</dbReference>
<sequence length="59" mass="7243">MSIYYYKFQPNNRFDCMNGETAETPHAIAIFYISVSLVFEKRMINWTDDRFRYYVMKQV</sequence>
<proteinExistence type="predicted"/>
<name>A0AB34AN69_STAUR</name>
<keyword evidence="2" id="KW-1185">Reference proteome</keyword>
<evidence type="ECO:0000313" key="1">
    <source>
        <dbReference type="EMBL" id="GEQ03322.1"/>
    </source>
</evidence>
<comment type="caution">
    <text evidence="1">The sequence shown here is derived from an EMBL/GenBank/DDBJ whole genome shotgun (WGS) entry which is preliminary data.</text>
</comment>